<proteinExistence type="inferred from homology"/>
<protein>
    <recommendedName>
        <fullName evidence="3">2-hydroxyacyl-CoA dehydratase</fullName>
    </recommendedName>
</protein>
<comment type="similarity">
    <text evidence="1">Belongs to the FldB/FldC dehydratase alpha/beta subunit family.</text>
</comment>
<organism evidence="2">
    <name type="scientific">marine sediment metagenome</name>
    <dbReference type="NCBI Taxonomy" id="412755"/>
    <lineage>
        <taxon>unclassified sequences</taxon>
        <taxon>metagenomes</taxon>
        <taxon>ecological metagenomes</taxon>
    </lineage>
</organism>
<gene>
    <name evidence="2" type="ORF">LCGC14_0832720</name>
</gene>
<dbReference type="PANTHER" id="PTHR30548:SF1">
    <property type="entry name" value="DEHYDRATASE SUBUNIT MJ0007-RELATED"/>
    <property type="match status" value="1"/>
</dbReference>
<dbReference type="EMBL" id="LAZR01002396">
    <property type="protein sequence ID" value="KKN30574.1"/>
    <property type="molecule type" value="Genomic_DNA"/>
</dbReference>
<evidence type="ECO:0000313" key="2">
    <source>
        <dbReference type="EMBL" id="KKN30574.1"/>
    </source>
</evidence>
<reference evidence="2" key="1">
    <citation type="journal article" date="2015" name="Nature">
        <title>Complex archaea that bridge the gap between prokaryotes and eukaryotes.</title>
        <authorList>
            <person name="Spang A."/>
            <person name="Saw J.H."/>
            <person name="Jorgensen S.L."/>
            <person name="Zaremba-Niedzwiedzka K."/>
            <person name="Martijn J."/>
            <person name="Lind A.E."/>
            <person name="van Eijk R."/>
            <person name="Schleper C."/>
            <person name="Guy L."/>
            <person name="Ettema T.J."/>
        </authorList>
    </citation>
    <scope>NUCLEOTIDE SEQUENCE</scope>
</reference>
<evidence type="ECO:0000256" key="1">
    <source>
        <dbReference type="ARBA" id="ARBA00005806"/>
    </source>
</evidence>
<dbReference type="AlphaFoldDB" id="A0A0F9PK61"/>
<evidence type="ECO:0008006" key="3">
    <source>
        <dbReference type="Google" id="ProtNLM"/>
    </source>
</evidence>
<name>A0A0F9PK61_9ZZZZ</name>
<dbReference type="Pfam" id="PF06050">
    <property type="entry name" value="HGD-D"/>
    <property type="match status" value="1"/>
</dbReference>
<accession>A0A0F9PK61</accession>
<dbReference type="Gene3D" id="3.40.50.11900">
    <property type="match status" value="1"/>
</dbReference>
<dbReference type="PANTHER" id="PTHR30548">
    <property type="entry name" value="2-HYDROXYGLUTARYL-COA DEHYDRATASE, D-COMPONENT-RELATED"/>
    <property type="match status" value="1"/>
</dbReference>
<dbReference type="InterPro" id="IPR010327">
    <property type="entry name" value="FldB/FldC_alpha/beta"/>
</dbReference>
<sequence>MSVYADDVVSFTSVLKIAYNFLTGRDYLIKKKSKEKKKIVSVALGFPDLVYASDSIPVFPIRMEKFKVNLYLLALTTAKNLFGWDFTSNLLGIARQLDFLKIVDTIISDVISTINGKYNIMYNLGIEDGKSPELCYGVNAIYGMHKSQYNNIDANLKFSLRCQESNVYSESIKEMIPNQIKIDIPLLNVKEKALELMVENVKSGITELEDLTGNIVSDNSLKKQFRIGNQVKRYYKTILHEISDSDFYPCNPATFAEILGLLTITFQDYNSNAQRYLENMSQLVNEMRGRIKKGIGMDVSGKPRLLISPIFNGWEPKLHEVIYKKYGGRVTYADWDILGLLEEINVSKNSDPIENYSCFLLNASKKGIFCLKDCNALFNSYIDFTKKRGLDGIIFNQMTECHLNNSNCYELLKNKIQNELRKPAVIVKFKKIGEGIEETGKTLASFMDLLTSQRNLKV</sequence>
<comment type="caution">
    <text evidence="2">The sequence shown here is derived from an EMBL/GenBank/DDBJ whole genome shotgun (WGS) entry which is preliminary data.</text>
</comment>